<name>A0A0E3BMC6_9BURK</name>
<dbReference type="InterPro" id="IPR006860">
    <property type="entry name" value="FecR"/>
</dbReference>
<accession>A0A0E3BMC6</accession>
<sequence length="338" mass="36169">MVVVPPSALDIDPSAARQAAQWLVRLHAGDADMTVHAELMRWRNSDPSHEMAWQRAELVLGKLNATRAGNSAEAGNTLGGLSAAALREANRSQRRAVARLLATAIVAGPIGYGVWRLAPWHEWSADMRTDTGESRESTLADGSRIQLDTGSAVDMAFTSSERRLILRAGAIWVQTAADAALRPFLVQTAQGTVRALGTRFTVRIAPPFARTEHSCLIAVQQGAVELSPVNDDTSVRIDAGMQAQMSAGKVGVPEAAGLASDGWTHGVLYAEKTPLGIFAAELSRYRPGIVRCDPAVAALPVSGAFQLHDTDQALAALAASMPVRILQRSRYWVTIVPR</sequence>
<dbReference type="Gene3D" id="2.60.120.1440">
    <property type="match status" value="1"/>
</dbReference>
<feature type="domain" description="FecR protein" evidence="1">
    <location>
        <begin position="126"/>
        <end position="225"/>
    </location>
</feature>
<evidence type="ECO:0000313" key="4">
    <source>
        <dbReference type="Proteomes" id="UP000029567"/>
    </source>
</evidence>
<evidence type="ECO:0000313" key="3">
    <source>
        <dbReference type="EMBL" id="KGH00232.1"/>
    </source>
</evidence>
<feature type="domain" description="FecR N-terminal" evidence="2">
    <location>
        <begin position="17"/>
        <end position="57"/>
    </location>
</feature>
<evidence type="ECO:0000259" key="2">
    <source>
        <dbReference type="Pfam" id="PF16220"/>
    </source>
</evidence>
<dbReference type="RefSeq" id="WP_052088071.1">
    <property type="nucleotide sequence ID" value="NZ_AWTN01000002.1"/>
</dbReference>
<evidence type="ECO:0000259" key="1">
    <source>
        <dbReference type="Pfam" id="PF04773"/>
    </source>
</evidence>
<dbReference type="Pfam" id="PF04773">
    <property type="entry name" value="FecR"/>
    <property type="match status" value="1"/>
</dbReference>
<dbReference type="InterPro" id="IPR012373">
    <property type="entry name" value="Ferrdict_sens_TM"/>
</dbReference>
<comment type="caution">
    <text evidence="3">The sequence shown here is derived from an EMBL/GenBank/DDBJ whole genome shotgun (WGS) entry which is preliminary data.</text>
</comment>
<dbReference type="AlphaFoldDB" id="A0A0E3BMC6"/>
<organism evidence="3 4">
    <name type="scientific">Comamonas thiooxydans</name>
    <dbReference type="NCBI Taxonomy" id="363952"/>
    <lineage>
        <taxon>Bacteria</taxon>
        <taxon>Pseudomonadati</taxon>
        <taxon>Pseudomonadota</taxon>
        <taxon>Betaproteobacteria</taxon>
        <taxon>Burkholderiales</taxon>
        <taxon>Comamonadaceae</taxon>
        <taxon>Comamonas</taxon>
    </lineage>
</organism>
<dbReference type="GO" id="GO:0016989">
    <property type="term" value="F:sigma factor antagonist activity"/>
    <property type="evidence" value="ECO:0007669"/>
    <property type="project" value="TreeGrafter"/>
</dbReference>
<dbReference type="InterPro" id="IPR032623">
    <property type="entry name" value="FecR_N"/>
</dbReference>
<reference evidence="3 4" key="1">
    <citation type="submission" date="2013-09" db="EMBL/GenBank/DDBJ databases">
        <title>High correlation between genotypes and phenotypes of environmental bacteria Comamonas testosteroni strains.</title>
        <authorList>
            <person name="Liu L."/>
            <person name="Zhu W."/>
            <person name="Xia X."/>
            <person name="Xu B."/>
            <person name="Luo M."/>
            <person name="Wang G."/>
        </authorList>
    </citation>
    <scope>NUCLEOTIDE SEQUENCE [LARGE SCALE GENOMIC DNA]</scope>
    <source>
        <strain evidence="3 4">JL14</strain>
    </source>
</reference>
<dbReference type="PANTHER" id="PTHR30273:SF2">
    <property type="entry name" value="PROTEIN FECR"/>
    <property type="match status" value="1"/>
</dbReference>
<gene>
    <name evidence="3" type="ORF">P245_02390</name>
</gene>
<protein>
    <submittedName>
        <fullName evidence="3">Iron dicitrate transport regulator FecR</fullName>
    </submittedName>
</protein>
<dbReference type="PIRSF" id="PIRSF018266">
    <property type="entry name" value="FecR"/>
    <property type="match status" value="1"/>
</dbReference>
<dbReference type="EMBL" id="AWTN01000002">
    <property type="protein sequence ID" value="KGH00232.1"/>
    <property type="molecule type" value="Genomic_DNA"/>
</dbReference>
<dbReference type="Proteomes" id="UP000029567">
    <property type="component" value="Unassembled WGS sequence"/>
</dbReference>
<proteinExistence type="predicted"/>
<dbReference type="Pfam" id="PF16220">
    <property type="entry name" value="DUF4880"/>
    <property type="match status" value="1"/>
</dbReference>
<dbReference type="PANTHER" id="PTHR30273">
    <property type="entry name" value="PERIPLASMIC SIGNAL SENSOR AND SIGMA FACTOR ACTIVATOR FECR-RELATED"/>
    <property type="match status" value="1"/>
</dbReference>